<dbReference type="InterPro" id="IPR006680">
    <property type="entry name" value="Amidohydro-rel"/>
</dbReference>
<dbReference type="EC" id="3.6.1.63" evidence="2"/>
<dbReference type="Pfam" id="PF01979">
    <property type="entry name" value="Amidohydro_1"/>
    <property type="match status" value="1"/>
</dbReference>
<reference evidence="2" key="1">
    <citation type="submission" date="2019-08" db="EMBL/GenBank/DDBJ databases">
        <authorList>
            <person name="Kucharzyk K."/>
            <person name="Murdoch R.W."/>
            <person name="Higgins S."/>
            <person name="Loffler F."/>
        </authorList>
    </citation>
    <scope>NUCLEOTIDE SEQUENCE</scope>
</reference>
<dbReference type="Gene3D" id="2.30.40.10">
    <property type="entry name" value="Urease, subunit C, domain 1"/>
    <property type="match status" value="1"/>
</dbReference>
<dbReference type="PANTHER" id="PTHR43135:SF3">
    <property type="entry name" value="ALPHA-D-RIBOSE 1-METHYLPHOSPHONATE 5-TRIPHOSPHATE DIPHOSPHATASE"/>
    <property type="match status" value="1"/>
</dbReference>
<dbReference type="InterPro" id="IPR032466">
    <property type="entry name" value="Metal_Hydrolase"/>
</dbReference>
<dbReference type="InterPro" id="IPR011059">
    <property type="entry name" value="Metal-dep_hydrolase_composite"/>
</dbReference>
<protein>
    <submittedName>
        <fullName evidence="2">Alpha-D-ribose 1-methylphosphonate 5-triphosphate diphosphatase</fullName>
        <ecNumber evidence="2">3.6.1.63</ecNumber>
    </submittedName>
</protein>
<gene>
    <name evidence="2" type="primary">phnM_3</name>
    <name evidence="2" type="ORF">SDC9_174339</name>
</gene>
<evidence type="ECO:0000259" key="1">
    <source>
        <dbReference type="Pfam" id="PF01979"/>
    </source>
</evidence>
<dbReference type="AlphaFoldDB" id="A0A645GTF6"/>
<feature type="domain" description="Amidohydrolase-related" evidence="1">
    <location>
        <begin position="32"/>
        <end position="121"/>
    </location>
</feature>
<sequence>MEVLKEAHEQGFMTVVGAPNILLGGSHAGNLSAKEAIESGCADILCSDYYPASLLHAIYRMADSGQELHEMVKKVTYNPAQAVGIEAEVGSIEVGKKADMLIVMRLPDKFPAITHVFVEGVQVSNMNYRV</sequence>
<proteinExistence type="predicted"/>
<name>A0A645GTF6_9ZZZZ</name>
<dbReference type="InterPro" id="IPR051781">
    <property type="entry name" value="Metallo-dep_Hydrolase"/>
</dbReference>
<keyword evidence="2" id="KW-0378">Hydrolase</keyword>
<dbReference type="GO" id="GO:0016810">
    <property type="term" value="F:hydrolase activity, acting on carbon-nitrogen (but not peptide) bonds"/>
    <property type="evidence" value="ECO:0007669"/>
    <property type="project" value="InterPro"/>
</dbReference>
<accession>A0A645GTF6</accession>
<dbReference type="EMBL" id="VSSQ01076610">
    <property type="protein sequence ID" value="MPN26913.1"/>
    <property type="molecule type" value="Genomic_DNA"/>
</dbReference>
<evidence type="ECO:0000313" key="2">
    <source>
        <dbReference type="EMBL" id="MPN26913.1"/>
    </source>
</evidence>
<dbReference type="SUPFAM" id="SSF51556">
    <property type="entry name" value="Metallo-dependent hydrolases"/>
    <property type="match status" value="1"/>
</dbReference>
<dbReference type="PANTHER" id="PTHR43135">
    <property type="entry name" value="ALPHA-D-RIBOSE 1-METHYLPHOSPHONATE 5-TRIPHOSPHATE DIPHOSPHATASE"/>
    <property type="match status" value="1"/>
</dbReference>
<comment type="caution">
    <text evidence="2">The sequence shown here is derived from an EMBL/GenBank/DDBJ whole genome shotgun (WGS) entry which is preliminary data.</text>
</comment>
<organism evidence="2">
    <name type="scientific">bioreactor metagenome</name>
    <dbReference type="NCBI Taxonomy" id="1076179"/>
    <lineage>
        <taxon>unclassified sequences</taxon>
        <taxon>metagenomes</taxon>
        <taxon>ecological metagenomes</taxon>
    </lineage>
</organism>